<accession>A0AAJ1W621</accession>
<sequence>MPPETHAGGRLTIRWSGHLVEEGIAMVKVIARLNAAGRYSARPEVCRG</sequence>
<dbReference type="RefSeq" id="WP_306255793.1">
    <property type="nucleotide sequence ID" value="NZ_JAUFSA010000003.1"/>
</dbReference>
<evidence type="ECO:0000313" key="2">
    <source>
        <dbReference type="Proteomes" id="UP001229081"/>
    </source>
</evidence>
<dbReference type="AlphaFoldDB" id="A0AAJ1W621"/>
<name>A0AAJ1W621_9MYCO</name>
<evidence type="ECO:0000313" key="1">
    <source>
        <dbReference type="EMBL" id="MDP7739036.1"/>
    </source>
</evidence>
<protein>
    <submittedName>
        <fullName evidence="1">Uncharacterized protein</fullName>
    </submittedName>
</protein>
<reference evidence="1" key="1">
    <citation type="submission" date="2023-06" db="EMBL/GenBank/DDBJ databases">
        <title>Identification of two novel mycobacterium reveal diversities and complexities of Mycobacterium gordonae clade.</title>
        <authorList>
            <person name="Matsumoto Y."/>
            <person name="Nakamura S."/>
            <person name="Motooka D."/>
            <person name="Fukushima K."/>
        </authorList>
    </citation>
    <scope>NUCLEOTIDE SEQUENCE</scope>
    <source>
        <strain evidence="1">TY812</strain>
    </source>
</reference>
<dbReference type="Proteomes" id="UP001229081">
    <property type="component" value="Unassembled WGS sequence"/>
</dbReference>
<gene>
    <name evidence="1" type="ORF">QXL92_30345</name>
</gene>
<dbReference type="EMBL" id="JAUFSA010000003">
    <property type="protein sequence ID" value="MDP7739036.1"/>
    <property type="molecule type" value="Genomic_DNA"/>
</dbReference>
<proteinExistence type="predicted"/>
<organism evidence="1 2">
    <name type="scientific">Mycobacterium paragordonae</name>
    <dbReference type="NCBI Taxonomy" id="1389713"/>
    <lineage>
        <taxon>Bacteria</taxon>
        <taxon>Bacillati</taxon>
        <taxon>Actinomycetota</taxon>
        <taxon>Actinomycetes</taxon>
        <taxon>Mycobacteriales</taxon>
        <taxon>Mycobacteriaceae</taxon>
        <taxon>Mycobacterium</taxon>
    </lineage>
</organism>
<comment type="caution">
    <text evidence="1">The sequence shown here is derived from an EMBL/GenBank/DDBJ whole genome shotgun (WGS) entry which is preliminary data.</text>
</comment>